<evidence type="ECO:0000313" key="2">
    <source>
        <dbReference type="Proteomes" id="UP000324222"/>
    </source>
</evidence>
<keyword evidence="2" id="KW-1185">Reference proteome</keyword>
<organism evidence="1 2">
    <name type="scientific">Portunus trituberculatus</name>
    <name type="common">Swimming crab</name>
    <name type="synonym">Neptunus trituberculatus</name>
    <dbReference type="NCBI Taxonomy" id="210409"/>
    <lineage>
        <taxon>Eukaryota</taxon>
        <taxon>Metazoa</taxon>
        <taxon>Ecdysozoa</taxon>
        <taxon>Arthropoda</taxon>
        <taxon>Crustacea</taxon>
        <taxon>Multicrustacea</taxon>
        <taxon>Malacostraca</taxon>
        <taxon>Eumalacostraca</taxon>
        <taxon>Eucarida</taxon>
        <taxon>Decapoda</taxon>
        <taxon>Pleocyemata</taxon>
        <taxon>Brachyura</taxon>
        <taxon>Eubrachyura</taxon>
        <taxon>Portunoidea</taxon>
        <taxon>Portunidae</taxon>
        <taxon>Portuninae</taxon>
        <taxon>Portunus</taxon>
    </lineage>
</organism>
<evidence type="ECO:0000313" key="1">
    <source>
        <dbReference type="EMBL" id="MPC51780.1"/>
    </source>
</evidence>
<name>A0A5B7FVN0_PORTR</name>
<gene>
    <name evidence="1" type="ORF">E2C01_045634</name>
</gene>
<reference evidence="1 2" key="1">
    <citation type="submission" date="2019-05" db="EMBL/GenBank/DDBJ databases">
        <title>Another draft genome of Portunus trituberculatus and its Hox gene families provides insights of decapod evolution.</title>
        <authorList>
            <person name="Jeong J.-H."/>
            <person name="Song I."/>
            <person name="Kim S."/>
            <person name="Choi T."/>
            <person name="Kim D."/>
            <person name="Ryu S."/>
            <person name="Kim W."/>
        </authorList>
    </citation>
    <scope>NUCLEOTIDE SEQUENCE [LARGE SCALE GENOMIC DNA]</scope>
    <source>
        <tissue evidence="1">Muscle</tissue>
    </source>
</reference>
<dbReference type="Proteomes" id="UP000324222">
    <property type="component" value="Unassembled WGS sequence"/>
</dbReference>
<proteinExistence type="predicted"/>
<comment type="caution">
    <text evidence="1">The sequence shown here is derived from an EMBL/GenBank/DDBJ whole genome shotgun (WGS) entry which is preliminary data.</text>
</comment>
<protein>
    <submittedName>
        <fullName evidence="1">Uncharacterized protein</fullName>
    </submittedName>
</protein>
<sequence>MSIKSFNHTQNSWLKIRPSTEGVMSSSFRFL</sequence>
<dbReference type="AlphaFoldDB" id="A0A5B7FVN0"/>
<dbReference type="EMBL" id="VSRR010010407">
    <property type="protein sequence ID" value="MPC51780.1"/>
    <property type="molecule type" value="Genomic_DNA"/>
</dbReference>
<accession>A0A5B7FVN0</accession>